<evidence type="ECO:0000256" key="4">
    <source>
        <dbReference type="ARBA" id="ARBA00022976"/>
    </source>
</evidence>
<dbReference type="InParanoid" id="A0A1C7MUF0"/>
<dbReference type="STRING" id="101091.A0A1C7MUF0"/>
<evidence type="ECO:0000256" key="5">
    <source>
        <dbReference type="ARBA" id="ARBA00022989"/>
    </source>
</evidence>
<evidence type="ECO:0000256" key="6">
    <source>
        <dbReference type="ARBA" id="ARBA00023136"/>
    </source>
</evidence>
<keyword evidence="3 7" id="KW-0812">Transmembrane</keyword>
<dbReference type="EMBL" id="LUGH01002101">
    <property type="protein sequence ID" value="OBZ80463.1"/>
    <property type="molecule type" value="Genomic_DNA"/>
</dbReference>
<dbReference type="GO" id="GO:0016485">
    <property type="term" value="P:protein processing"/>
    <property type="evidence" value="ECO:0007669"/>
    <property type="project" value="InterPro"/>
</dbReference>
<keyword evidence="6 7" id="KW-0472">Membrane</keyword>
<evidence type="ECO:0000313" key="8">
    <source>
        <dbReference type="EMBL" id="OBZ80463.1"/>
    </source>
</evidence>
<evidence type="ECO:0000256" key="1">
    <source>
        <dbReference type="ARBA" id="ARBA00004141"/>
    </source>
</evidence>
<evidence type="ECO:0000256" key="7">
    <source>
        <dbReference type="SAM" id="Phobius"/>
    </source>
</evidence>
<feature type="transmembrane region" description="Helical" evidence="7">
    <location>
        <begin position="148"/>
        <end position="171"/>
    </location>
</feature>
<evidence type="ECO:0000256" key="2">
    <source>
        <dbReference type="ARBA" id="ARBA00005577"/>
    </source>
</evidence>
<comment type="similarity">
    <text evidence="2">Belongs to the APH-1 family.</text>
</comment>
<reference evidence="8 9" key="1">
    <citation type="submission" date="2016-03" db="EMBL/GenBank/DDBJ databases">
        <title>Choanephora cucurbitarum.</title>
        <authorList>
            <person name="Min B."/>
            <person name="Park H."/>
            <person name="Park J.-H."/>
            <person name="Shin H.-D."/>
            <person name="Choi I.-G."/>
        </authorList>
    </citation>
    <scope>NUCLEOTIDE SEQUENCE [LARGE SCALE GENOMIC DNA]</scope>
    <source>
        <strain evidence="8 9">KUS-F28377</strain>
    </source>
</reference>
<dbReference type="PANTHER" id="PTHR12889">
    <property type="entry name" value="GAMMA-SECRETASE SUBUNIT APH-1"/>
    <property type="match status" value="1"/>
</dbReference>
<comment type="subcellular location">
    <subcellularLocation>
        <location evidence="1">Membrane</location>
        <topology evidence="1">Multi-pass membrane protein</topology>
    </subcellularLocation>
</comment>
<gene>
    <name evidence="8" type="primary">Aph1a</name>
    <name evidence="8" type="ORF">A0J61_11488</name>
</gene>
<dbReference type="AlphaFoldDB" id="A0A1C7MUF0"/>
<feature type="transmembrane region" description="Helical" evidence="7">
    <location>
        <begin position="208"/>
        <end position="231"/>
    </location>
</feature>
<name>A0A1C7MUF0_9FUNG</name>
<dbReference type="OrthoDB" id="6507463at2759"/>
<dbReference type="Proteomes" id="UP000093000">
    <property type="component" value="Unassembled WGS sequence"/>
</dbReference>
<keyword evidence="4" id="KW-0914">Notch signaling pathway</keyword>
<protein>
    <submittedName>
        <fullName evidence="8">Gamma-secretase subunit APH-1A</fullName>
    </submittedName>
</protein>
<feature type="transmembrane region" description="Helical" evidence="7">
    <location>
        <begin position="106"/>
        <end position="128"/>
    </location>
</feature>
<accession>A0A1C7MUF0</accession>
<proteinExistence type="inferred from homology"/>
<feature type="transmembrane region" description="Helical" evidence="7">
    <location>
        <begin position="6"/>
        <end position="25"/>
    </location>
</feature>
<feature type="transmembrane region" description="Helical" evidence="7">
    <location>
        <begin position="32"/>
        <end position="56"/>
    </location>
</feature>
<dbReference type="InterPro" id="IPR009294">
    <property type="entry name" value="Aph-1"/>
</dbReference>
<organism evidence="8 9">
    <name type="scientific">Choanephora cucurbitarum</name>
    <dbReference type="NCBI Taxonomy" id="101091"/>
    <lineage>
        <taxon>Eukaryota</taxon>
        <taxon>Fungi</taxon>
        <taxon>Fungi incertae sedis</taxon>
        <taxon>Mucoromycota</taxon>
        <taxon>Mucoromycotina</taxon>
        <taxon>Mucoromycetes</taxon>
        <taxon>Mucorales</taxon>
        <taxon>Mucorineae</taxon>
        <taxon>Choanephoraceae</taxon>
        <taxon>Choanephoroideae</taxon>
        <taxon>Choanephora</taxon>
    </lineage>
</organism>
<evidence type="ECO:0000313" key="9">
    <source>
        <dbReference type="Proteomes" id="UP000093000"/>
    </source>
</evidence>
<evidence type="ECO:0000256" key="3">
    <source>
        <dbReference type="ARBA" id="ARBA00022692"/>
    </source>
</evidence>
<comment type="caution">
    <text evidence="8">The sequence shown here is derived from an EMBL/GenBank/DDBJ whole genome shotgun (WGS) entry which is preliminary data.</text>
</comment>
<dbReference type="GO" id="GO:0016020">
    <property type="term" value="C:membrane"/>
    <property type="evidence" value="ECO:0007669"/>
    <property type="project" value="UniProtKB-SubCell"/>
</dbReference>
<keyword evidence="5 7" id="KW-1133">Transmembrane helix</keyword>
<dbReference type="Pfam" id="PF06105">
    <property type="entry name" value="Aph-1"/>
    <property type="match status" value="1"/>
</dbReference>
<keyword evidence="9" id="KW-1185">Reference proteome</keyword>
<sequence length="250" mass="27759">MTLLSFFGCLFLAYGPILSIFFLYIAPNAQYVLLMVSSAFFCLIALLISSVIWYLAKSTQTIHYVSIAYSVAIQELFRWGFYLLLTRAEYGLNTVSANPKSPFNRHVFSFVSGFGYALMGALVGYISLLVESIGPGVMMCPSCPKATLYFVSAITTSLFSLLHMAWMMISFDGFSELPQTRGWLKIGWVVVSHYGASFATTLNSSTTVQYGCVYAIVICLCLITVSVLLVFSSLKTKVKLVTKQQQQQQQ</sequence>